<dbReference type="Gene3D" id="3.60.21.10">
    <property type="match status" value="1"/>
</dbReference>
<dbReference type="PANTHER" id="PTHR30337:SF0">
    <property type="entry name" value="NUCLEASE SBCCD SUBUNIT D"/>
    <property type="match status" value="1"/>
</dbReference>
<keyword evidence="4 7" id="KW-0540">Nuclease</keyword>
<dbReference type="InterPro" id="IPR029052">
    <property type="entry name" value="Metallo-depent_PP-like"/>
</dbReference>
<proteinExistence type="inferred from homology"/>
<dbReference type="PANTHER" id="PTHR30337">
    <property type="entry name" value="COMPONENT OF ATP-DEPENDENT DSDNA EXONUCLEASE"/>
    <property type="match status" value="1"/>
</dbReference>
<keyword evidence="7" id="KW-0235">DNA replication</keyword>
<keyword evidence="6 7" id="KW-0269">Exonuclease</keyword>
<dbReference type="Proteomes" id="UP000295188">
    <property type="component" value="Unassembled WGS sequence"/>
</dbReference>
<feature type="domain" description="Nuclease SbcCD subunit D C-terminal" evidence="9">
    <location>
        <begin position="263"/>
        <end position="349"/>
    </location>
</feature>
<sequence>MKFAHLADLHIGKRINNFSMIEEQKYVLAEIIALLEKEKVDAVFIAGDIYDTPLPPVEAVRLLDKFLTELAAMHVSVFIISGNHDSAERLSFGTELLMKSGVYITSVFTGKELPVKIHDRYGMVNIYMLPFLKPIYARKIWPEENIQTYDDAIRIAVAKMHIDCEQRNVIIAHQFVTGAQTSDSEELSIGGLDNISAEIFAPFDYAALGHIHRPQKIGSAKIRYAGTPLKYSFSECNHQKVLTIVELKEKNNIDIQFKNLHPLHDMRQLRGTYAELTLRKNYETTNTQDYLAITLTDENEIPDAINKLRVIYPNIMKINYDNKRTQTNNIITADTQEHKQPIDMLKDFYFLQNNKTFSDEQQHFAENLIRQIWEEH</sequence>
<gene>
    <name evidence="7" type="primary">sbcD</name>
    <name evidence="10" type="ORF">EDC37_10916</name>
</gene>
<evidence type="ECO:0000256" key="4">
    <source>
        <dbReference type="ARBA" id="ARBA00022722"/>
    </source>
</evidence>
<name>A0A4R3K7F4_9FIRM</name>
<reference evidence="10 11" key="1">
    <citation type="submission" date="2019-03" db="EMBL/GenBank/DDBJ databases">
        <title>Genomic Encyclopedia of Type Strains, Phase IV (KMG-IV): sequencing the most valuable type-strain genomes for metagenomic binning, comparative biology and taxonomic classification.</title>
        <authorList>
            <person name="Goeker M."/>
        </authorList>
    </citation>
    <scope>NUCLEOTIDE SEQUENCE [LARGE SCALE GENOMIC DNA]</scope>
    <source>
        <strain evidence="10 11">DSM 20467</strain>
    </source>
</reference>
<dbReference type="InterPro" id="IPR004843">
    <property type="entry name" value="Calcineurin-like_PHP"/>
</dbReference>
<protein>
    <recommendedName>
        <fullName evidence="3 7">Nuclease SbcCD subunit D</fullName>
    </recommendedName>
</protein>
<evidence type="ECO:0000256" key="5">
    <source>
        <dbReference type="ARBA" id="ARBA00022801"/>
    </source>
</evidence>
<organism evidence="10 11">
    <name type="scientific">Pectinatus cerevisiiphilus</name>
    <dbReference type="NCBI Taxonomy" id="86956"/>
    <lineage>
        <taxon>Bacteria</taxon>
        <taxon>Bacillati</taxon>
        <taxon>Bacillota</taxon>
        <taxon>Negativicutes</taxon>
        <taxon>Selenomonadales</taxon>
        <taxon>Selenomonadaceae</taxon>
        <taxon>Pectinatus</taxon>
    </lineage>
</organism>
<comment type="caution">
    <text evidence="10">The sequence shown here is derived from an EMBL/GenBank/DDBJ whole genome shotgun (WGS) entry which is preliminary data.</text>
</comment>
<dbReference type="GO" id="GO:0006310">
    <property type="term" value="P:DNA recombination"/>
    <property type="evidence" value="ECO:0007669"/>
    <property type="project" value="UniProtKB-KW"/>
</dbReference>
<evidence type="ECO:0000259" key="8">
    <source>
        <dbReference type="Pfam" id="PF00149"/>
    </source>
</evidence>
<comment type="similarity">
    <text evidence="1 7">Belongs to the SbcD family.</text>
</comment>
<dbReference type="InterPro" id="IPR004593">
    <property type="entry name" value="SbcD"/>
</dbReference>
<evidence type="ECO:0000313" key="10">
    <source>
        <dbReference type="EMBL" id="TCS78663.1"/>
    </source>
</evidence>
<dbReference type="RefSeq" id="WP_132549579.1">
    <property type="nucleotide sequence ID" value="NZ_SMAA01000009.1"/>
</dbReference>
<comment type="subunit">
    <text evidence="2 7">Heterodimer of SbcC and SbcD.</text>
</comment>
<accession>A0A4R3K7F4</accession>
<dbReference type="Pfam" id="PF00149">
    <property type="entry name" value="Metallophos"/>
    <property type="match status" value="1"/>
</dbReference>
<dbReference type="InterPro" id="IPR050535">
    <property type="entry name" value="DNA_Repair-Maintenance_Comp"/>
</dbReference>
<evidence type="ECO:0000256" key="1">
    <source>
        <dbReference type="ARBA" id="ARBA00010555"/>
    </source>
</evidence>
<evidence type="ECO:0000256" key="6">
    <source>
        <dbReference type="ARBA" id="ARBA00022839"/>
    </source>
</evidence>
<dbReference type="InterPro" id="IPR026843">
    <property type="entry name" value="SbcD_C"/>
</dbReference>
<dbReference type="NCBIfam" id="TIGR00619">
    <property type="entry name" value="sbcd"/>
    <property type="match status" value="1"/>
</dbReference>
<feature type="domain" description="Calcineurin-like phosphoesterase" evidence="8">
    <location>
        <begin position="1"/>
        <end position="214"/>
    </location>
</feature>
<dbReference type="GO" id="GO:0008408">
    <property type="term" value="F:3'-5' exonuclease activity"/>
    <property type="evidence" value="ECO:0007669"/>
    <property type="project" value="InterPro"/>
</dbReference>
<keyword evidence="7" id="KW-0255">Endonuclease</keyword>
<evidence type="ECO:0000313" key="11">
    <source>
        <dbReference type="Proteomes" id="UP000295188"/>
    </source>
</evidence>
<dbReference type="AlphaFoldDB" id="A0A4R3K7F4"/>
<dbReference type="EMBL" id="SMAA01000009">
    <property type="protein sequence ID" value="TCS78663.1"/>
    <property type="molecule type" value="Genomic_DNA"/>
</dbReference>
<dbReference type="SUPFAM" id="SSF56300">
    <property type="entry name" value="Metallo-dependent phosphatases"/>
    <property type="match status" value="1"/>
</dbReference>
<keyword evidence="7" id="KW-0233">DNA recombination</keyword>
<evidence type="ECO:0000256" key="3">
    <source>
        <dbReference type="ARBA" id="ARBA00013365"/>
    </source>
</evidence>
<evidence type="ECO:0000256" key="2">
    <source>
        <dbReference type="ARBA" id="ARBA00011322"/>
    </source>
</evidence>
<evidence type="ECO:0000259" key="9">
    <source>
        <dbReference type="Pfam" id="PF12320"/>
    </source>
</evidence>
<comment type="function">
    <text evidence="7">SbcCD cleaves DNA hairpin structures. These structures can inhibit DNA replication and are intermediates in certain DNA recombination reactions. The complex acts as a 3'-&gt;5' double strand exonuclease that can open hairpins. It also has a 5' single-strand endonuclease activity.</text>
</comment>
<evidence type="ECO:0000256" key="7">
    <source>
        <dbReference type="RuleBase" id="RU363069"/>
    </source>
</evidence>
<dbReference type="OrthoDB" id="9773856at2"/>
<keyword evidence="5 7" id="KW-0378">Hydrolase</keyword>
<dbReference type="GO" id="GO:0006260">
    <property type="term" value="P:DNA replication"/>
    <property type="evidence" value="ECO:0007669"/>
    <property type="project" value="UniProtKB-KW"/>
</dbReference>
<dbReference type="InterPro" id="IPR041796">
    <property type="entry name" value="Mre11_N"/>
</dbReference>
<keyword evidence="11" id="KW-1185">Reference proteome</keyword>
<dbReference type="GO" id="GO:0004519">
    <property type="term" value="F:endonuclease activity"/>
    <property type="evidence" value="ECO:0007669"/>
    <property type="project" value="UniProtKB-KW"/>
</dbReference>
<dbReference type="Pfam" id="PF12320">
    <property type="entry name" value="SbcD_C"/>
    <property type="match status" value="1"/>
</dbReference>
<dbReference type="CDD" id="cd00840">
    <property type="entry name" value="MPP_Mre11_N"/>
    <property type="match status" value="1"/>
</dbReference>